<dbReference type="PROSITE" id="PS51257">
    <property type="entry name" value="PROKAR_LIPOPROTEIN"/>
    <property type="match status" value="1"/>
</dbReference>
<feature type="chain" id="PRO_5025647836" evidence="1">
    <location>
        <begin position="32"/>
        <end position="447"/>
    </location>
</feature>
<evidence type="ECO:0000313" key="2">
    <source>
        <dbReference type="EMBL" id="BCA48620.1"/>
    </source>
</evidence>
<feature type="signal peptide" evidence="1">
    <location>
        <begin position="1"/>
        <end position="31"/>
    </location>
</feature>
<dbReference type="EMBL" id="AP022660">
    <property type="protein sequence ID" value="BCA48620.1"/>
    <property type="molecule type" value="Genomic_DNA"/>
</dbReference>
<protein>
    <submittedName>
        <fullName evidence="2">DUF5005 domain-containing protein</fullName>
    </submittedName>
</protein>
<proteinExistence type="predicted"/>
<evidence type="ECO:0000313" key="3">
    <source>
        <dbReference type="Proteomes" id="UP000500882"/>
    </source>
</evidence>
<dbReference type="InterPro" id="IPR023296">
    <property type="entry name" value="Glyco_hydro_beta-prop_sf"/>
</dbReference>
<gene>
    <name evidence="2" type="ORF">BatF92_05620</name>
</gene>
<dbReference type="Gene3D" id="2.115.10.20">
    <property type="entry name" value="Glycosyl hydrolase domain, family 43"/>
    <property type="match status" value="1"/>
</dbReference>
<keyword evidence="1" id="KW-0732">Signal</keyword>
<dbReference type="Pfam" id="PF16396">
    <property type="entry name" value="DUF5005"/>
    <property type="match status" value="1"/>
</dbReference>
<dbReference type="InterPro" id="IPR032169">
    <property type="entry name" value="DUF5005"/>
</dbReference>
<dbReference type="SUPFAM" id="SSF75005">
    <property type="entry name" value="Arabinanase/levansucrase/invertase"/>
    <property type="match status" value="1"/>
</dbReference>
<accession>A0A679H6L0</accession>
<reference evidence="2 3" key="1">
    <citation type="submission" date="2020-02" db="EMBL/GenBank/DDBJ databases">
        <title>Whole-genome sequencing and comparative analysis of the genomes of Bacteroides thetaiotaomicron and Escherichia coli isolated from a healthy resident in Vietnam.</title>
        <authorList>
            <person name="Mohsin M."/>
            <person name="Tanaka K."/>
            <person name="Kawahara R."/>
            <person name="Kondo S."/>
            <person name="Noguchi H."/>
            <person name="Motooka D."/>
            <person name="Nakamura S."/>
            <person name="Khong D.T."/>
            <person name="Nguyen T.N."/>
            <person name="Tran H.T."/>
            <person name="Yamamoto Y."/>
        </authorList>
    </citation>
    <scope>NUCLEOTIDE SEQUENCE [LARGE SCALE GENOMIC DNA]</scope>
    <source>
        <strain evidence="2 3">F9-2</strain>
    </source>
</reference>
<evidence type="ECO:0000256" key="1">
    <source>
        <dbReference type="SAM" id="SignalP"/>
    </source>
</evidence>
<name>A0A679H6L0_BACT4</name>
<sequence length="447" mass="51326">MINLMKTRNIYSLLYVTFVAVMLVACNDYDAAQTAYEEIVDSDVTTTPPNIDSAWELQLIPNVGQHSGEVFVYKDKKYDKLFTRTLGWNGGIGVQSTSLSDGNVLWAFNDSYFGVVDAETRARGNCNFPHNSIMVQTTVGGSLGETDDDLRWLVDYIQTNDPDGEGYYQAYTHIAPDETIMEETDEEHFYQIGGATIFDNNGVKELQMLWGEMDNHEGKMTRTGTCLAVYSLEGQPGNSTYLKRISKNEEFNTDDVGYGSTIWKDEDGHIYLYVTENNRPLVARTTTHDLTSEWEYYIRDLSGNFMWQKMYPTKEERTRSTIMENNYVCSMPQIFKKGDYYYMIGQAVSYGHSVYLYRGETPYGPFTDQKILFNVPYAVDKIGNQYYKNLLRVNLHLELAREGELVFSTNTDADTAGDNFDFPGSADFCRPYFYRVFNWESIYDEDE</sequence>
<dbReference type="Proteomes" id="UP000500882">
    <property type="component" value="Chromosome"/>
</dbReference>
<dbReference type="AlphaFoldDB" id="A0A679H6L0"/>
<organism evidence="2 3">
    <name type="scientific">Bacteroides thetaiotaomicron</name>
    <dbReference type="NCBI Taxonomy" id="818"/>
    <lineage>
        <taxon>Bacteria</taxon>
        <taxon>Pseudomonadati</taxon>
        <taxon>Bacteroidota</taxon>
        <taxon>Bacteroidia</taxon>
        <taxon>Bacteroidales</taxon>
        <taxon>Bacteroidaceae</taxon>
        <taxon>Bacteroides</taxon>
    </lineage>
</organism>